<reference evidence="1 2" key="1">
    <citation type="journal article" date="2019" name="Int. J. Syst. Evol. Microbiol.">
        <title>The Global Catalogue of Microorganisms (GCM) 10K type strain sequencing project: providing services to taxonomists for standard genome sequencing and annotation.</title>
        <authorList>
            <consortium name="The Broad Institute Genomics Platform"/>
            <consortium name="The Broad Institute Genome Sequencing Center for Infectious Disease"/>
            <person name="Wu L."/>
            <person name="Ma J."/>
        </authorList>
    </citation>
    <scope>NUCLEOTIDE SEQUENCE [LARGE SCALE GENOMIC DNA]</scope>
    <source>
        <strain evidence="1 2">GX26</strain>
    </source>
</reference>
<evidence type="ECO:0000313" key="2">
    <source>
        <dbReference type="Proteomes" id="UP001596395"/>
    </source>
</evidence>
<keyword evidence="2" id="KW-1185">Reference proteome</keyword>
<organism evidence="1 2">
    <name type="scientific">Halorubellus litoreus</name>
    <dbReference type="NCBI Taxonomy" id="755308"/>
    <lineage>
        <taxon>Archaea</taxon>
        <taxon>Methanobacteriati</taxon>
        <taxon>Methanobacteriota</taxon>
        <taxon>Stenosarchaea group</taxon>
        <taxon>Halobacteria</taxon>
        <taxon>Halobacteriales</taxon>
        <taxon>Halorubellaceae</taxon>
        <taxon>Halorubellus</taxon>
    </lineage>
</organism>
<dbReference type="AlphaFoldDB" id="A0ABD5VHI5"/>
<gene>
    <name evidence="1" type="ORF">ACFQGB_09830</name>
</gene>
<dbReference type="RefSeq" id="WP_336350129.1">
    <property type="nucleotide sequence ID" value="NZ_JAZAQL010000002.1"/>
</dbReference>
<dbReference type="Proteomes" id="UP001596395">
    <property type="component" value="Unassembled WGS sequence"/>
</dbReference>
<sequence length="51" mass="5442">MPVVATAIDRIAVERARGSTRRCCRTPPTVVDETAGVVSVRDGDRASRDAT</sequence>
<proteinExistence type="predicted"/>
<protein>
    <submittedName>
        <fullName evidence="1">Uncharacterized protein</fullName>
    </submittedName>
</protein>
<evidence type="ECO:0000313" key="1">
    <source>
        <dbReference type="EMBL" id="MFC6953163.1"/>
    </source>
</evidence>
<comment type="caution">
    <text evidence="1">The sequence shown here is derived from an EMBL/GenBank/DDBJ whole genome shotgun (WGS) entry which is preliminary data.</text>
</comment>
<name>A0ABD5VHI5_9EURY</name>
<accession>A0ABD5VHI5</accession>
<dbReference type="EMBL" id="JBHSXN010000002">
    <property type="protein sequence ID" value="MFC6953163.1"/>
    <property type="molecule type" value="Genomic_DNA"/>
</dbReference>